<dbReference type="SUPFAM" id="SSF48452">
    <property type="entry name" value="TPR-like"/>
    <property type="match status" value="1"/>
</dbReference>
<dbReference type="NCBIfam" id="TIGR00756">
    <property type="entry name" value="PPR"/>
    <property type="match status" value="2"/>
</dbReference>
<name>A0A9Q1JXD9_9CARY</name>
<dbReference type="PANTHER" id="PTHR47926">
    <property type="entry name" value="PENTATRICOPEPTIDE REPEAT-CONTAINING PROTEIN"/>
    <property type="match status" value="1"/>
</dbReference>
<comment type="caution">
    <text evidence="3">The sequence shown here is derived from an EMBL/GenBank/DDBJ whole genome shotgun (WGS) entry which is preliminary data.</text>
</comment>
<dbReference type="Gene3D" id="1.25.40.10">
    <property type="entry name" value="Tetratricopeptide repeat domain"/>
    <property type="match status" value="1"/>
</dbReference>
<evidence type="ECO:0000256" key="2">
    <source>
        <dbReference type="PROSITE-ProRule" id="PRU00708"/>
    </source>
</evidence>
<keyword evidence="4" id="KW-1185">Reference proteome</keyword>
<feature type="repeat" description="PPR" evidence="2">
    <location>
        <begin position="190"/>
        <end position="220"/>
    </location>
</feature>
<dbReference type="InterPro" id="IPR002885">
    <property type="entry name" value="PPR_rpt"/>
</dbReference>
<dbReference type="OrthoDB" id="1882346at2759"/>
<dbReference type="PANTHER" id="PTHR47926:SF485">
    <property type="entry name" value="REPEAT-LIKE SUPERFAMILY PROTEIN, PUTATIVE-RELATED"/>
    <property type="match status" value="1"/>
</dbReference>
<dbReference type="Pfam" id="PF01535">
    <property type="entry name" value="PPR"/>
    <property type="match status" value="3"/>
</dbReference>
<proteinExistence type="predicted"/>
<organism evidence="3 4">
    <name type="scientific">Carnegiea gigantea</name>
    <dbReference type="NCBI Taxonomy" id="171969"/>
    <lineage>
        <taxon>Eukaryota</taxon>
        <taxon>Viridiplantae</taxon>
        <taxon>Streptophyta</taxon>
        <taxon>Embryophyta</taxon>
        <taxon>Tracheophyta</taxon>
        <taxon>Spermatophyta</taxon>
        <taxon>Magnoliopsida</taxon>
        <taxon>eudicotyledons</taxon>
        <taxon>Gunneridae</taxon>
        <taxon>Pentapetalae</taxon>
        <taxon>Caryophyllales</taxon>
        <taxon>Cactineae</taxon>
        <taxon>Cactaceae</taxon>
        <taxon>Cactoideae</taxon>
        <taxon>Echinocereeae</taxon>
        <taxon>Carnegiea</taxon>
    </lineage>
</organism>
<protein>
    <recommendedName>
        <fullName evidence="5">Pentatricopeptide repeat-containing protein</fullName>
    </recommendedName>
</protein>
<accession>A0A9Q1JXD9</accession>
<dbReference type="InterPro" id="IPR046960">
    <property type="entry name" value="PPR_At4g14850-like_plant"/>
</dbReference>
<sequence length="348" mass="39311">MTILTHCLLTPSQNSISKFISDHPHFRLLENHCTTMQDIKQIHAHLIKTGLSKDPIAIGRALAFSATSSAADINYAYSIFTHIEKSLSLYLEHQHSRLFSKLITPECNLSFHRDVTHFTYQAPTAHYPSLFKAYAHLGLACDGAQLNGWIIKLGLEFDPFIRNTIIYMYVNSGFLSEAYKLFDKDEGNFDVVAWNSMIMGLAKSGKIDESRRLFDKMGPKRNAISWNGMISGCVRNGKLLEAMELFQRMQKEGTRVSEFTLKHGNIEMAAWAAKHIHKSDSNDSAAYMVMANIYAASGQFEDAIKQRILMKENQVSKERGGSCIEINGQVQEFVSAGKLHPQMRELMH</sequence>
<dbReference type="InterPro" id="IPR046848">
    <property type="entry name" value="E_motif"/>
</dbReference>
<evidence type="ECO:0008006" key="5">
    <source>
        <dbReference type="Google" id="ProtNLM"/>
    </source>
</evidence>
<dbReference type="InterPro" id="IPR011990">
    <property type="entry name" value="TPR-like_helical_dom_sf"/>
</dbReference>
<evidence type="ECO:0000313" key="3">
    <source>
        <dbReference type="EMBL" id="KAJ8432829.1"/>
    </source>
</evidence>
<dbReference type="PROSITE" id="PS51375">
    <property type="entry name" value="PPR"/>
    <property type="match status" value="2"/>
</dbReference>
<dbReference type="Proteomes" id="UP001153076">
    <property type="component" value="Unassembled WGS sequence"/>
</dbReference>
<evidence type="ECO:0000313" key="4">
    <source>
        <dbReference type="Proteomes" id="UP001153076"/>
    </source>
</evidence>
<dbReference type="AlphaFoldDB" id="A0A9Q1JXD9"/>
<reference evidence="3" key="1">
    <citation type="submission" date="2022-04" db="EMBL/GenBank/DDBJ databases">
        <title>Carnegiea gigantea Genome sequencing and assembly v2.</title>
        <authorList>
            <person name="Copetti D."/>
            <person name="Sanderson M.J."/>
            <person name="Burquez A."/>
            <person name="Wojciechowski M.F."/>
        </authorList>
    </citation>
    <scope>NUCLEOTIDE SEQUENCE</scope>
    <source>
        <strain evidence="3">SGP5-SGP5p</strain>
        <tissue evidence="3">Aerial part</tissue>
    </source>
</reference>
<gene>
    <name evidence="3" type="ORF">Cgig2_008543</name>
</gene>
<dbReference type="EMBL" id="JAKOGI010000581">
    <property type="protein sequence ID" value="KAJ8432829.1"/>
    <property type="molecule type" value="Genomic_DNA"/>
</dbReference>
<dbReference type="Pfam" id="PF20431">
    <property type="entry name" value="E_motif"/>
    <property type="match status" value="1"/>
</dbReference>
<feature type="repeat" description="PPR" evidence="2">
    <location>
        <begin position="222"/>
        <end position="256"/>
    </location>
</feature>
<evidence type="ECO:0000256" key="1">
    <source>
        <dbReference type="ARBA" id="ARBA00022737"/>
    </source>
</evidence>
<dbReference type="GO" id="GO:0003723">
    <property type="term" value="F:RNA binding"/>
    <property type="evidence" value="ECO:0007669"/>
    <property type="project" value="InterPro"/>
</dbReference>
<keyword evidence="1" id="KW-0677">Repeat</keyword>
<dbReference type="GO" id="GO:0009451">
    <property type="term" value="P:RNA modification"/>
    <property type="evidence" value="ECO:0007669"/>
    <property type="project" value="InterPro"/>
</dbReference>